<feature type="compositionally biased region" description="Basic and acidic residues" evidence="1">
    <location>
        <begin position="1"/>
        <end position="15"/>
    </location>
</feature>
<feature type="region of interest" description="Disordered" evidence="1">
    <location>
        <begin position="1"/>
        <end position="32"/>
    </location>
</feature>
<gene>
    <name evidence="2" type="ORF">NYPRO_LOCUS10258</name>
</gene>
<dbReference type="AlphaFoldDB" id="A0A811YIT6"/>
<keyword evidence="3" id="KW-1185">Reference proteome</keyword>
<proteinExistence type="predicted"/>
<reference evidence="2" key="1">
    <citation type="submission" date="2020-12" db="EMBL/GenBank/DDBJ databases">
        <authorList>
            <consortium name="Molecular Ecology Group"/>
        </authorList>
    </citation>
    <scope>NUCLEOTIDE SEQUENCE</scope>
    <source>
        <strain evidence="2">TBG_1078</strain>
    </source>
</reference>
<evidence type="ECO:0000256" key="1">
    <source>
        <dbReference type="SAM" id="MobiDB-lite"/>
    </source>
</evidence>
<comment type="caution">
    <text evidence="2">The sequence shown here is derived from an EMBL/GenBank/DDBJ whole genome shotgun (WGS) entry which is preliminary data.</text>
</comment>
<dbReference type="Proteomes" id="UP000645828">
    <property type="component" value="Unassembled WGS sequence"/>
</dbReference>
<protein>
    <submittedName>
        <fullName evidence="2">(raccoon dog) hypothetical protein</fullName>
    </submittedName>
</protein>
<sequence length="58" mass="6748">MQPEKVQPKEEENKEGISSWKPRPPAEGARRESLFFSRMPTNIGKMLKEVKTTYFYSG</sequence>
<evidence type="ECO:0000313" key="2">
    <source>
        <dbReference type="EMBL" id="CAD7677460.1"/>
    </source>
</evidence>
<organism evidence="2 3">
    <name type="scientific">Nyctereutes procyonoides</name>
    <name type="common">Raccoon dog</name>
    <name type="synonym">Canis procyonoides</name>
    <dbReference type="NCBI Taxonomy" id="34880"/>
    <lineage>
        <taxon>Eukaryota</taxon>
        <taxon>Metazoa</taxon>
        <taxon>Chordata</taxon>
        <taxon>Craniata</taxon>
        <taxon>Vertebrata</taxon>
        <taxon>Euteleostomi</taxon>
        <taxon>Mammalia</taxon>
        <taxon>Eutheria</taxon>
        <taxon>Laurasiatheria</taxon>
        <taxon>Carnivora</taxon>
        <taxon>Caniformia</taxon>
        <taxon>Canidae</taxon>
        <taxon>Nyctereutes</taxon>
    </lineage>
</organism>
<evidence type="ECO:0000313" key="3">
    <source>
        <dbReference type="Proteomes" id="UP000645828"/>
    </source>
</evidence>
<name>A0A811YIT6_NYCPR</name>
<accession>A0A811YIT6</accession>
<dbReference type="EMBL" id="CAJHUB010000678">
    <property type="protein sequence ID" value="CAD7677460.1"/>
    <property type="molecule type" value="Genomic_DNA"/>
</dbReference>